<dbReference type="Pfam" id="PF20431">
    <property type="entry name" value="E_motif"/>
    <property type="match status" value="1"/>
</dbReference>
<dbReference type="Pfam" id="PF13041">
    <property type="entry name" value="PPR_2"/>
    <property type="match status" value="3"/>
</dbReference>
<evidence type="ECO:0000256" key="1">
    <source>
        <dbReference type="ARBA" id="ARBA00022737"/>
    </source>
</evidence>
<dbReference type="EMBL" id="MTKT01000548">
    <property type="protein sequence ID" value="OWM90524.1"/>
    <property type="molecule type" value="Genomic_DNA"/>
</dbReference>
<dbReference type="InterPro" id="IPR011990">
    <property type="entry name" value="TPR-like_helical_dom_sf"/>
</dbReference>
<keyword evidence="1" id="KW-0677">Repeat</keyword>
<feature type="repeat" description="PPR" evidence="2">
    <location>
        <begin position="408"/>
        <end position="438"/>
    </location>
</feature>
<evidence type="ECO:0008006" key="5">
    <source>
        <dbReference type="Google" id="ProtNLM"/>
    </source>
</evidence>
<reference evidence="4" key="1">
    <citation type="journal article" date="2017" name="Plant J.">
        <title>The pomegranate (Punica granatum L.) genome and the genomics of punicalagin biosynthesis.</title>
        <authorList>
            <person name="Qin G."/>
            <person name="Xu C."/>
            <person name="Ming R."/>
            <person name="Tang H."/>
            <person name="Guyot R."/>
            <person name="Kramer E.M."/>
            <person name="Hu Y."/>
            <person name="Yi X."/>
            <person name="Qi Y."/>
            <person name="Xu X."/>
            <person name="Gao Z."/>
            <person name="Pan H."/>
            <person name="Jian J."/>
            <person name="Tian Y."/>
            <person name="Yue Z."/>
            <person name="Xu Y."/>
        </authorList>
    </citation>
    <scope>NUCLEOTIDE SEQUENCE [LARGE SCALE GENOMIC DNA]</scope>
    <source>
        <strain evidence="4">cv. Dabenzi</strain>
    </source>
</reference>
<gene>
    <name evidence="3" type="ORF">CDL15_Pgr014827</name>
</gene>
<dbReference type="InterPro" id="IPR046848">
    <property type="entry name" value="E_motif"/>
</dbReference>
<comment type="caution">
    <text evidence="3">The sequence shown here is derived from an EMBL/GenBank/DDBJ whole genome shotgun (WGS) entry which is preliminary data.</text>
</comment>
<protein>
    <recommendedName>
        <fullName evidence="5">Pentatricopeptide repeat-containing protein At1g64310</fullName>
    </recommendedName>
</protein>
<dbReference type="Pfam" id="PF12854">
    <property type="entry name" value="PPR_1"/>
    <property type="match status" value="1"/>
</dbReference>
<evidence type="ECO:0000313" key="4">
    <source>
        <dbReference type="Proteomes" id="UP000197138"/>
    </source>
</evidence>
<dbReference type="InterPro" id="IPR002885">
    <property type="entry name" value="PPR_rpt"/>
</dbReference>
<dbReference type="FunFam" id="1.25.40.10:FF:000351">
    <property type="entry name" value="Pentatricopeptide repeat-containing protein"/>
    <property type="match status" value="1"/>
</dbReference>
<proteinExistence type="predicted"/>
<sequence length="558" mass="61621">MFLRFRLLLSELSKFQQTLLRTKQLHALILKLRLSDDPFYATKIVRFYGMSGDFDYVCKVFDGCHHKSVFLWNSIIRAYARARRFNEAFSMFSGMLRGETRPDSFSYACVIRACCESSDVNRLRLFHGGVIVSGLGMDPTCNSALVMAYSKLGLVEEAGRAFSVISEPDLVMWNSMISGYSCCGLSVCSLKMFVEMQRLGESPDGYTLVGLISGLAGPDSIRTGEGVHGFCLKSSFESNPHMGSCLVNMYARFKCMDSAQKVFAGLINLDLVSWSALITGYCQCGEYEKASYFFRKMMGTIKGRKVDPILIASVLAAAAQSANIGMGIELHGSVLRCGLESDVMISSALIDMYAKCGLLGSARRIFENMPKKNAVSYNTIIQGLGLYGLASESFRMFDEMLNAGLEPDSCTFSALLCACCHSGLLNDGRELFTRMEDEFHVRPKVEHYVYMVKLLGMAGEFEEAYQLIDSSPGPVDPGIWGALLSCCEVQGNSEMAEVAARKLFETGAEKGAYRVMLSKVYARDGRWSNVNELRDEMTDAGLRKMPGLSWIGGTGTYS</sequence>
<feature type="repeat" description="PPR" evidence="2">
    <location>
        <begin position="373"/>
        <end position="407"/>
    </location>
</feature>
<feature type="repeat" description="PPR" evidence="2">
    <location>
        <begin position="68"/>
        <end position="102"/>
    </location>
</feature>
<feature type="repeat" description="PPR" evidence="2">
    <location>
        <begin position="270"/>
        <end position="300"/>
    </location>
</feature>
<feature type="repeat" description="PPR" evidence="2">
    <location>
        <begin position="169"/>
        <end position="203"/>
    </location>
</feature>
<name>A0A218Y002_PUNGR</name>
<dbReference type="GO" id="GO:0009451">
    <property type="term" value="P:RNA modification"/>
    <property type="evidence" value="ECO:0007669"/>
    <property type="project" value="InterPro"/>
</dbReference>
<dbReference type="PANTHER" id="PTHR47926:SF347">
    <property type="entry name" value="PENTATRICOPEPTIDE REPEAT-CONTAINING PROTEIN"/>
    <property type="match status" value="1"/>
</dbReference>
<evidence type="ECO:0000256" key="2">
    <source>
        <dbReference type="PROSITE-ProRule" id="PRU00708"/>
    </source>
</evidence>
<dbReference type="NCBIfam" id="TIGR00756">
    <property type="entry name" value="PPR"/>
    <property type="match status" value="5"/>
</dbReference>
<evidence type="ECO:0000313" key="3">
    <source>
        <dbReference type="EMBL" id="OWM90524.1"/>
    </source>
</evidence>
<dbReference type="FunFam" id="1.25.40.10:FF:000090">
    <property type="entry name" value="Pentatricopeptide repeat-containing protein, chloroplastic"/>
    <property type="match status" value="1"/>
</dbReference>
<dbReference type="GO" id="GO:0003723">
    <property type="term" value="F:RNA binding"/>
    <property type="evidence" value="ECO:0007669"/>
    <property type="project" value="InterPro"/>
</dbReference>
<dbReference type="PANTHER" id="PTHR47926">
    <property type="entry name" value="PENTATRICOPEPTIDE REPEAT-CONTAINING PROTEIN"/>
    <property type="match status" value="1"/>
</dbReference>
<accession>A0A218Y002</accession>
<dbReference type="InterPro" id="IPR046960">
    <property type="entry name" value="PPR_At4g14850-like_plant"/>
</dbReference>
<dbReference type="PROSITE" id="PS51375">
    <property type="entry name" value="PPR"/>
    <property type="match status" value="5"/>
</dbReference>
<dbReference type="AlphaFoldDB" id="A0A218Y002"/>
<dbReference type="Proteomes" id="UP000197138">
    <property type="component" value="Unassembled WGS sequence"/>
</dbReference>
<organism evidence="3 4">
    <name type="scientific">Punica granatum</name>
    <name type="common">Pomegranate</name>
    <dbReference type="NCBI Taxonomy" id="22663"/>
    <lineage>
        <taxon>Eukaryota</taxon>
        <taxon>Viridiplantae</taxon>
        <taxon>Streptophyta</taxon>
        <taxon>Embryophyta</taxon>
        <taxon>Tracheophyta</taxon>
        <taxon>Spermatophyta</taxon>
        <taxon>Magnoliopsida</taxon>
        <taxon>eudicotyledons</taxon>
        <taxon>Gunneridae</taxon>
        <taxon>Pentapetalae</taxon>
        <taxon>rosids</taxon>
        <taxon>malvids</taxon>
        <taxon>Myrtales</taxon>
        <taxon>Lythraceae</taxon>
        <taxon>Punica</taxon>
    </lineage>
</organism>
<dbReference type="Gene3D" id="1.25.40.10">
    <property type="entry name" value="Tetratricopeptide repeat domain"/>
    <property type="match status" value="4"/>
</dbReference>